<name>A0AAW0XZK6_CHEQU</name>
<accession>A0AAW0XZK6</accession>
<feature type="non-terminal residue" evidence="2">
    <location>
        <position position="1"/>
    </location>
</feature>
<sequence length="163" mass="18864">DGDEQIVTPRTPWNSPVLKSDVKDQNRCKEEKTPQTPLSSVSSKLIKSPLLNKFEASCEGYLCRIHAPPWLMWQPKIQAFICNFENKEELQSQVNLMLDEPNPEEDWYVVRPHHSSTPEVGEERVLEVPRGMLWVRTSSSGFLVTKARFNQLTTFRPLPSTWR</sequence>
<comment type="caution">
    <text evidence="2">The sequence shown here is derived from an EMBL/GenBank/DDBJ whole genome shotgun (WGS) entry which is preliminary data.</text>
</comment>
<keyword evidence="3" id="KW-1185">Reference proteome</keyword>
<feature type="region of interest" description="Disordered" evidence="1">
    <location>
        <begin position="1"/>
        <end position="39"/>
    </location>
</feature>
<proteinExistence type="predicted"/>
<reference evidence="2 3" key="1">
    <citation type="journal article" date="2024" name="BMC Genomics">
        <title>Genome assembly of redclaw crayfish (Cherax quadricarinatus) provides insights into its immune adaptation and hypoxia tolerance.</title>
        <authorList>
            <person name="Liu Z."/>
            <person name="Zheng J."/>
            <person name="Li H."/>
            <person name="Fang K."/>
            <person name="Wang S."/>
            <person name="He J."/>
            <person name="Zhou D."/>
            <person name="Weng S."/>
            <person name="Chi M."/>
            <person name="Gu Z."/>
            <person name="He J."/>
            <person name="Li F."/>
            <person name="Wang M."/>
        </authorList>
    </citation>
    <scope>NUCLEOTIDE SEQUENCE [LARGE SCALE GENOMIC DNA]</scope>
    <source>
        <strain evidence="2">ZL_2023a</strain>
    </source>
</reference>
<dbReference type="Proteomes" id="UP001445076">
    <property type="component" value="Unassembled WGS sequence"/>
</dbReference>
<feature type="compositionally biased region" description="Basic and acidic residues" evidence="1">
    <location>
        <begin position="20"/>
        <end position="33"/>
    </location>
</feature>
<dbReference type="AlphaFoldDB" id="A0AAW0XZK6"/>
<evidence type="ECO:0000313" key="2">
    <source>
        <dbReference type="EMBL" id="KAK8749983.1"/>
    </source>
</evidence>
<protein>
    <submittedName>
        <fullName evidence="2">Uncharacterized protein</fullName>
    </submittedName>
</protein>
<gene>
    <name evidence="2" type="ORF">OTU49_015165</name>
</gene>
<organism evidence="2 3">
    <name type="scientific">Cherax quadricarinatus</name>
    <name type="common">Australian red claw crayfish</name>
    <dbReference type="NCBI Taxonomy" id="27406"/>
    <lineage>
        <taxon>Eukaryota</taxon>
        <taxon>Metazoa</taxon>
        <taxon>Ecdysozoa</taxon>
        <taxon>Arthropoda</taxon>
        <taxon>Crustacea</taxon>
        <taxon>Multicrustacea</taxon>
        <taxon>Malacostraca</taxon>
        <taxon>Eumalacostraca</taxon>
        <taxon>Eucarida</taxon>
        <taxon>Decapoda</taxon>
        <taxon>Pleocyemata</taxon>
        <taxon>Astacidea</taxon>
        <taxon>Parastacoidea</taxon>
        <taxon>Parastacidae</taxon>
        <taxon>Cherax</taxon>
    </lineage>
</organism>
<dbReference type="EMBL" id="JARKIK010000008">
    <property type="protein sequence ID" value="KAK8749983.1"/>
    <property type="molecule type" value="Genomic_DNA"/>
</dbReference>
<feature type="non-terminal residue" evidence="2">
    <location>
        <position position="163"/>
    </location>
</feature>
<evidence type="ECO:0000256" key="1">
    <source>
        <dbReference type="SAM" id="MobiDB-lite"/>
    </source>
</evidence>
<evidence type="ECO:0000313" key="3">
    <source>
        <dbReference type="Proteomes" id="UP001445076"/>
    </source>
</evidence>